<dbReference type="OrthoDB" id="9774579at2"/>
<dbReference type="GO" id="GO:0009279">
    <property type="term" value="C:cell outer membrane"/>
    <property type="evidence" value="ECO:0007669"/>
    <property type="project" value="UniProtKB-SubCell"/>
</dbReference>
<evidence type="ECO:0000256" key="1">
    <source>
        <dbReference type="ARBA" id="ARBA00004459"/>
    </source>
</evidence>
<feature type="domain" description="EfeO-type cupredoxin-like" evidence="3">
    <location>
        <begin position="13"/>
        <end position="108"/>
    </location>
</feature>
<organism evidence="4 5">
    <name type="scientific">Chromobacterium sphagni</name>
    <dbReference type="NCBI Taxonomy" id="1903179"/>
    <lineage>
        <taxon>Bacteria</taxon>
        <taxon>Pseudomonadati</taxon>
        <taxon>Pseudomonadota</taxon>
        <taxon>Betaproteobacteria</taxon>
        <taxon>Neisseriales</taxon>
        <taxon>Chromobacteriaceae</taxon>
        <taxon>Chromobacterium</taxon>
    </lineage>
</organism>
<dbReference type="InterPro" id="IPR028096">
    <property type="entry name" value="EfeO_Cupredoxin"/>
</dbReference>
<dbReference type="EMBL" id="MKCS01000002">
    <property type="protein sequence ID" value="OHX11487.1"/>
    <property type="molecule type" value="Genomic_DNA"/>
</dbReference>
<dbReference type="PANTHER" id="PTHR36507">
    <property type="entry name" value="BLL1555 PROTEIN"/>
    <property type="match status" value="1"/>
</dbReference>
<sequence>MKPARIAAAPRLAAMLLMFAEAAAWAAPATITIDIAKFAFNPKEISVAPGTRVVWINRDDTPHTVSGRDKTFASKALDTDDKYEYTFANAGDFNYYCVVHPYMTGTVHVRKP</sequence>
<dbReference type="PANTHER" id="PTHR36507:SF1">
    <property type="entry name" value="BLL1555 PROTEIN"/>
    <property type="match status" value="1"/>
</dbReference>
<dbReference type="InterPro" id="IPR035668">
    <property type="entry name" value="Amicyanin"/>
</dbReference>
<dbReference type="SUPFAM" id="SSF49503">
    <property type="entry name" value="Cupredoxins"/>
    <property type="match status" value="1"/>
</dbReference>
<dbReference type="AlphaFoldDB" id="A0A1S1WWI2"/>
<dbReference type="STRING" id="1903179.BI347_17630"/>
<dbReference type="Pfam" id="PF13473">
    <property type="entry name" value="Cupredoxin_1"/>
    <property type="match status" value="1"/>
</dbReference>
<feature type="chain" id="PRO_5010320292" evidence="2">
    <location>
        <begin position="27"/>
        <end position="112"/>
    </location>
</feature>
<evidence type="ECO:0000259" key="3">
    <source>
        <dbReference type="Pfam" id="PF13473"/>
    </source>
</evidence>
<protein>
    <submittedName>
        <fullName evidence="4">Amicyanin</fullName>
    </submittedName>
</protein>
<dbReference type="Gene3D" id="2.60.40.420">
    <property type="entry name" value="Cupredoxins - blue copper proteins"/>
    <property type="match status" value="1"/>
</dbReference>
<name>A0A1S1WWI2_9NEIS</name>
<dbReference type="CDD" id="cd13921">
    <property type="entry name" value="Amicyanin"/>
    <property type="match status" value="1"/>
</dbReference>
<dbReference type="Proteomes" id="UP000180088">
    <property type="component" value="Unassembled WGS sequence"/>
</dbReference>
<gene>
    <name evidence="4" type="ORF">BI347_17630</name>
</gene>
<proteinExistence type="predicted"/>
<evidence type="ECO:0000313" key="5">
    <source>
        <dbReference type="Proteomes" id="UP000180088"/>
    </source>
</evidence>
<feature type="signal peptide" evidence="2">
    <location>
        <begin position="1"/>
        <end position="26"/>
    </location>
</feature>
<dbReference type="InterPro" id="IPR008972">
    <property type="entry name" value="Cupredoxin"/>
</dbReference>
<evidence type="ECO:0000256" key="2">
    <source>
        <dbReference type="SAM" id="SignalP"/>
    </source>
</evidence>
<keyword evidence="2" id="KW-0732">Signal</keyword>
<comment type="caution">
    <text evidence="4">The sequence shown here is derived from an EMBL/GenBank/DDBJ whole genome shotgun (WGS) entry which is preliminary data.</text>
</comment>
<comment type="subcellular location">
    <subcellularLocation>
        <location evidence="1">Cell outer membrane</location>
        <topology evidence="1">Lipid-anchor</topology>
    </subcellularLocation>
</comment>
<accession>A0A1S1WWI2</accession>
<reference evidence="4 5" key="1">
    <citation type="submission" date="2016-09" db="EMBL/GenBank/DDBJ databases">
        <title>Chromobacterium muskegensis sp. nov., an insecticidal bacterium isolated from Sphagnum bogs.</title>
        <authorList>
            <person name="Sparks M.E."/>
            <person name="Blackburn M.B."/>
            <person name="Gundersen-Rindal D.E."/>
            <person name="Mitchell A."/>
            <person name="Farrar R."/>
            <person name="Kuhar D."/>
        </authorList>
    </citation>
    <scope>NUCLEOTIDE SEQUENCE [LARGE SCALE GENOMIC DNA]</scope>
    <source>
        <strain evidence="4 5">37-2</strain>
    </source>
</reference>
<dbReference type="RefSeq" id="WP_071116749.1">
    <property type="nucleotide sequence ID" value="NZ_MKCS01000002.1"/>
</dbReference>
<dbReference type="InterPro" id="IPR052721">
    <property type="entry name" value="ET_Amicyanin"/>
</dbReference>
<evidence type="ECO:0000313" key="4">
    <source>
        <dbReference type="EMBL" id="OHX11487.1"/>
    </source>
</evidence>